<dbReference type="AlphaFoldDB" id="A0A7J8GBL9"/>
<evidence type="ECO:0000313" key="1">
    <source>
        <dbReference type="EMBL" id="KAF6457231.1"/>
    </source>
</evidence>
<reference evidence="1 2" key="1">
    <citation type="journal article" date="2020" name="Nature">
        <title>Six reference-quality genomes reveal evolution of bat adaptations.</title>
        <authorList>
            <person name="Jebb D."/>
            <person name="Huang Z."/>
            <person name="Pippel M."/>
            <person name="Hughes G.M."/>
            <person name="Lavrichenko K."/>
            <person name="Devanna P."/>
            <person name="Winkler S."/>
            <person name="Jermiin L.S."/>
            <person name="Skirmuntt E.C."/>
            <person name="Katzourakis A."/>
            <person name="Burkitt-Gray L."/>
            <person name="Ray D.A."/>
            <person name="Sullivan K.A.M."/>
            <person name="Roscito J.G."/>
            <person name="Kirilenko B.M."/>
            <person name="Davalos L.M."/>
            <person name="Corthals A.P."/>
            <person name="Power M.L."/>
            <person name="Jones G."/>
            <person name="Ransome R.D."/>
            <person name="Dechmann D.K.N."/>
            <person name="Locatelli A.G."/>
            <person name="Puechmaille S.J."/>
            <person name="Fedrigo O."/>
            <person name="Jarvis E.D."/>
            <person name="Hiller M."/>
            <person name="Vernes S.C."/>
            <person name="Myers E.W."/>
            <person name="Teeling E.C."/>
        </authorList>
    </citation>
    <scope>NUCLEOTIDE SEQUENCE [LARGE SCALE GENOMIC DNA]</scope>
    <source>
        <strain evidence="1">MRouAeg1</strain>
        <tissue evidence="1">Muscle</tissue>
    </source>
</reference>
<gene>
    <name evidence="1" type="ORF">HJG63_011752</name>
</gene>
<keyword evidence="2" id="KW-1185">Reference proteome</keyword>
<accession>A0A7J8GBL9</accession>
<dbReference type="EMBL" id="JACASE010000006">
    <property type="protein sequence ID" value="KAF6457231.1"/>
    <property type="molecule type" value="Genomic_DNA"/>
</dbReference>
<protein>
    <submittedName>
        <fullName evidence="1">Uncharacterized protein</fullName>
    </submittedName>
</protein>
<proteinExistence type="predicted"/>
<sequence length="135" mass="14690">MMDTCLCVLRLFMARRVRMRGSGLQQGCLGSQISCHSVCSEGHSSQLKKDHCAIGPSVAFTPDRVLSGPAAGSQHMGVSQAAGQWPRGQSKMRRETVCLSACQVHYASHPEITGEASNRACEFPNERARAQSRRD</sequence>
<organism evidence="1 2">
    <name type="scientific">Rousettus aegyptiacus</name>
    <name type="common">Egyptian fruit bat</name>
    <name type="synonym">Pteropus aegyptiacus</name>
    <dbReference type="NCBI Taxonomy" id="9407"/>
    <lineage>
        <taxon>Eukaryota</taxon>
        <taxon>Metazoa</taxon>
        <taxon>Chordata</taxon>
        <taxon>Craniata</taxon>
        <taxon>Vertebrata</taxon>
        <taxon>Euteleostomi</taxon>
        <taxon>Mammalia</taxon>
        <taxon>Eutheria</taxon>
        <taxon>Laurasiatheria</taxon>
        <taxon>Chiroptera</taxon>
        <taxon>Yinpterochiroptera</taxon>
        <taxon>Pteropodoidea</taxon>
        <taxon>Pteropodidae</taxon>
        <taxon>Rousettinae</taxon>
        <taxon>Rousettus</taxon>
    </lineage>
</organism>
<dbReference type="Proteomes" id="UP000593571">
    <property type="component" value="Unassembled WGS sequence"/>
</dbReference>
<evidence type="ECO:0000313" key="2">
    <source>
        <dbReference type="Proteomes" id="UP000593571"/>
    </source>
</evidence>
<name>A0A7J8GBL9_ROUAE</name>
<comment type="caution">
    <text evidence="1">The sequence shown here is derived from an EMBL/GenBank/DDBJ whole genome shotgun (WGS) entry which is preliminary data.</text>
</comment>